<dbReference type="OrthoDB" id="7824563at2"/>
<evidence type="ECO:0000313" key="3">
    <source>
        <dbReference type="EMBL" id="TCO68787.1"/>
    </source>
</evidence>
<name>A0A4R2K9X8_9RHOB</name>
<dbReference type="InterPro" id="IPR036429">
    <property type="entry name" value="SpoA-like_sf"/>
</dbReference>
<evidence type="ECO:0000256" key="1">
    <source>
        <dbReference type="SAM" id="MobiDB-lite"/>
    </source>
</evidence>
<dbReference type="RefSeq" id="WP_132546698.1">
    <property type="nucleotide sequence ID" value="NZ_SLWW01000023.1"/>
</dbReference>
<comment type="caution">
    <text evidence="3">The sequence shown here is derived from an EMBL/GenBank/DDBJ whole genome shotgun (WGS) entry which is preliminary data.</text>
</comment>
<evidence type="ECO:0000259" key="2">
    <source>
        <dbReference type="Pfam" id="PF01052"/>
    </source>
</evidence>
<accession>A0A4R2K9X8</accession>
<dbReference type="SUPFAM" id="SSF101801">
    <property type="entry name" value="Surface presentation of antigens (SPOA)"/>
    <property type="match status" value="1"/>
</dbReference>
<dbReference type="EMBL" id="SLWW01000023">
    <property type="protein sequence ID" value="TCO68787.1"/>
    <property type="molecule type" value="Genomic_DNA"/>
</dbReference>
<feature type="domain" description="Flagellar motor switch protein FliN-like C-terminal" evidence="2">
    <location>
        <begin position="226"/>
        <end position="292"/>
    </location>
</feature>
<keyword evidence="3" id="KW-0282">Flagellum</keyword>
<evidence type="ECO:0000313" key="4">
    <source>
        <dbReference type="Proteomes" id="UP000295142"/>
    </source>
</evidence>
<dbReference type="AlphaFoldDB" id="A0A4R2K9X8"/>
<organism evidence="3 4">
    <name type="scientific">Rhodovulum euryhalinum</name>
    <dbReference type="NCBI Taxonomy" id="35805"/>
    <lineage>
        <taxon>Bacteria</taxon>
        <taxon>Pseudomonadati</taxon>
        <taxon>Pseudomonadota</taxon>
        <taxon>Alphaproteobacteria</taxon>
        <taxon>Rhodobacterales</taxon>
        <taxon>Paracoccaceae</taxon>
        <taxon>Rhodovulum</taxon>
    </lineage>
</organism>
<gene>
    <name evidence="3" type="ORF">EV655_12312</name>
</gene>
<sequence>MTDDAHRAILRQIVGDTRVAMPGGPVPESGGDGRFALRLEAARAVRDDFGLTGIVETCALLRPRLEDLEAEVTPDRLSMLLRGGAGRLGLAVYSPELAMALLEWRLLGMLAAEVPAPRRLTATDAAILADLTDPLLARFGAAMAAKPGGDWAEGYSQGGLVHDPRHLPLILAQGGYHGFRLTLKLGDGVRGGDLFFALPESHAPAAATSHTEEGAPWPDALRGGVLGAELGLNAVLWRMRLSAADIGRLRPGDLLPIPLAALTSVRLEGPGRVVVAEGRLGQSNGDRAVKISGGEDDPPGLAGPSMAAPMLGGMADPIGEDVTLAMDTADFPVETADFPAMGEFDAGADFDPDAAFAPQTSDFDFDFPALSDS</sequence>
<dbReference type="InterPro" id="IPR001543">
    <property type="entry name" value="FliN-like_C"/>
</dbReference>
<dbReference type="Proteomes" id="UP000295142">
    <property type="component" value="Unassembled WGS sequence"/>
</dbReference>
<keyword evidence="3" id="KW-0969">Cilium</keyword>
<feature type="region of interest" description="Disordered" evidence="1">
    <location>
        <begin position="349"/>
        <end position="373"/>
    </location>
</feature>
<protein>
    <submittedName>
        <fullName evidence="3">Type III flagellar switch regulator (C-ring) FliN</fullName>
    </submittedName>
</protein>
<reference evidence="3 4" key="1">
    <citation type="submission" date="2019-03" db="EMBL/GenBank/DDBJ databases">
        <title>Genomic Encyclopedia of Type Strains, Phase IV (KMG-IV): sequencing the most valuable type-strain genomes for metagenomic binning, comparative biology and taxonomic classification.</title>
        <authorList>
            <person name="Goeker M."/>
        </authorList>
    </citation>
    <scope>NUCLEOTIDE SEQUENCE [LARGE SCALE GENOMIC DNA]</scope>
    <source>
        <strain evidence="3 4">DSM 4868</strain>
    </source>
</reference>
<proteinExistence type="predicted"/>
<keyword evidence="4" id="KW-1185">Reference proteome</keyword>
<dbReference type="Gene3D" id="2.30.330.10">
    <property type="entry name" value="SpoA-like"/>
    <property type="match status" value="1"/>
</dbReference>
<dbReference type="Pfam" id="PF01052">
    <property type="entry name" value="FliMN_C"/>
    <property type="match status" value="1"/>
</dbReference>
<keyword evidence="3" id="KW-0966">Cell projection</keyword>